<keyword evidence="2" id="KW-1185">Reference proteome</keyword>
<reference evidence="1 2" key="1">
    <citation type="journal article" date="2018" name="Nat. Ecol. Evol.">
        <title>Pezizomycetes genomes reveal the molecular basis of ectomycorrhizal truffle lifestyle.</title>
        <authorList>
            <person name="Murat C."/>
            <person name="Payen T."/>
            <person name="Noel B."/>
            <person name="Kuo A."/>
            <person name="Morin E."/>
            <person name="Chen J."/>
            <person name="Kohler A."/>
            <person name="Krizsan K."/>
            <person name="Balestrini R."/>
            <person name="Da Silva C."/>
            <person name="Montanini B."/>
            <person name="Hainaut M."/>
            <person name="Levati E."/>
            <person name="Barry K.W."/>
            <person name="Belfiori B."/>
            <person name="Cichocki N."/>
            <person name="Clum A."/>
            <person name="Dockter R.B."/>
            <person name="Fauchery L."/>
            <person name="Guy J."/>
            <person name="Iotti M."/>
            <person name="Le Tacon F."/>
            <person name="Lindquist E.A."/>
            <person name="Lipzen A."/>
            <person name="Malagnac F."/>
            <person name="Mello A."/>
            <person name="Molinier V."/>
            <person name="Miyauchi S."/>
            <person name="Poulain J."/>
            <person name="Riccioni C."/>
            <person name="Rubini A."/>
            <person name="Sitrit Y."/>
            <person name="Splivallo R."/>
            <person name="Traeger S."/>
            <person name="Wang M."/>
            <person name="Zifcakova L."/>
            <person name="Wipf D."/>
            <person name="Zambonelli A."/>
            <person name="Paolocci F."/>
            <person name="Nowrousian M."/>
            <person name="Ottonello S."/>
            <person name="Baldrian P."/>
            <person name="Spatafora J.W."/>
            <person name="Henrissat B."/>
            <person name="Nagy L.G."/>
            <person name="Aury J.M."/>
            <person name="Wincker P."/>
            <person name="Grigoriev I.V."/>
            <person name="Bonfante P."/>
            <person name="Martin F.M."/>
        </authorList>
    </citation>
    <scope>NUCLEOTIDE SEQUENCE [LARGE SCALE GENOMIC DNA]</scope>
    <source>
        <strain evidence="1 2">CCBAS932</strain>
    </source>
</reference>
<dbReference type="InParanoid" id="A0A3N4L3Q1"/>
<evidence type="ECO:0000313" key="1">
    <source>
        <dbReference type="EMBL" id="RPB17507.1"/>
    </source>
</evidence>
<dbReference type="Proteomes" id="UP000277580">
    <property type="component" value="Unassembled WGS sequence"/>
</dbReference>
<proteinExistence type="predicted"/>
<organism evidence="1 2">
    <name type="scientific">Morchella conica CCBAS932</name>
    <dbReference type="NCBI Taxonomy" id="1392247"/>
    <lineage>
        <taxon>Eukaryota</taxon>
        <taxon>Fungi</taxon>
        <taxon>Dikarya</taxon>
        <taxon>Ascomycota</taxon>
        <taxon>Pezizomycotina</taxon>
        <taxon>Pezizomycetes</taxon>
        <taxon>Pezizales</taxon>
        <taxon>Morchellaceae</taxon>
        <taxon>Morchella</taxon>
    </lineage>
</organism>
<dbReference type="EMBL" id="ML119105">
    <property type="protein sequence ID" value="RPB17507.1"/>
    <property type="molecule type" value="Genomic_DNA"/>
</dbReference>
<dbReference type="OrthoDB" id="5522061at2759"/>
<gene>
    <name evidence="1" type="ORF">P167DRAFT_531081</name>
</gene>
<name>A0A3N4L3Q1_9PEZI</name>
<dbReference type="Pfam" id="PF20977">
    <property type="entry name" value="GatF"/>
    <property type="match status" value="1"/>
</dbReference>
<dbReference type="AlphaFoldDB" id="A0A3N4L3Q1"/>
<accession>A0A3N4L3Q1</accession>
<protein>
    <submittedName>
        <fullName evidence="1">Uncharacterized protein</fullName>
    </submittedName>
</protein>
<sequence length="159" mass="17561">MSALRRRLPRLQRPYSTRTILPHPSWSVRTLLPSSDPSSTKSTPTISPSTLAHLLRLSALPPPADPASLHDHLHFVRYLTKVKTLGVVPIAAIRDEVHLAGEYSYEDVMGTEEQLDDAGVGDGGDVSWNAVDRAKRKVGSFFVVDEAVEDELVRPEVEK</sequence>
<evidence type="ECO:0000313" key="2">
    <source>
        <dbReference type="Proteomes" id="UP000277580"/>
    </source>
</evidence>